<protein>
    <recommendedName>
        <fullName evidence="2">carbonic anhydrase</fullName>
        <ecNumber evidence="2">4.2.1.1</ecNumber>
    </recommendedName>
</protein>
<proteinExistence type="inferred from homology"/>
<evidence type="ECO:0000313" key="8">
    <source>
        <dbReference type="EMBL" id="KRM75342.1"/>
    </source>
</evidence>
<organism evidence="8 9">
    <name type="scientific">Secundilactobacillus collinoides DSM 20515 = JCM 1123</name>
    <dbReference type="NCBI Taxonomy" id="1423733"/>
    <lineage>
        <taxon>Bacteria</taxon>
        <taxon>Bacillati</taxon>
        <taxon>Bacillota</taxon>
        <taxon>Bacilli</taxon>
        <taxon>Lactobacillales</taxon>
        <taxon>Lactobacillaceae</taxon>
        <taxon>Secundilactobacillus</taxon>
    </lineage>
</organism>
<evidence type="ECO:0000256" key="4">
    <source>
        <dbReference type="ARBA" id="ARBA00022833"/>
    </source>
</evidence>
<dbReference type="CDD" id="cd03124">
    <property type="entry name" value="alpha_CA_prokaryotic_like"/>
    <property type="match status" value="1"/>
</dbReference>
<gene>
    <name evidence="8" type="ORF">FC82_GL002535</name>
</gene>
<evidence type="ECO:0000259" key="7">
    <source>
        <dbReference type="PROSITE" id="PS51144"/>
    </source>
</evidence>
<name>A0A0R2B7I6_SECCO</name>
<dbReference type="InterPro" id="IPR023561">
    <property type="entry name" value="Carbonic_anhydrase_a-class"/>
</dbReference>
<dbReference type="Pfam" id="PF00194">
    <property type="entry name" value="Carb_anhydrase"/>
    <property type="match status" value="1"/>
</dbReference>
<dbReference type="STRING" id="33960.TY91_02415"/>
<dbReference type="InterPro" id="IPR001148">
    <property type="entry name" value="CA_dom"/>
</dbReference>
<dbReference type="Gene3D" id="3.10.200.10">
    <property type="entry name" value="Alpha carbonic anhydrase"/>
    <property type="match status" value="1"/>
</dbReference>
<evidence type="ECO:0000256" key="5">
    <source>
        <dbReference type="ARBA" id="ARBA00023239"/>
    </source>
</evidence>
<dbReference type="PROSITE" id="PS51144">
    <property type="entry name" value="ALPHA_CA_2"/>
    <property type="match status" value="1"/>
</dbReference>
<dbReference type="GO" id="GO:0004089">
    <property type="term" value="F:carbonate dehydratase activity"/>
    <property type="evidence" value="ECO:0007669"/>
    <property type="project" value="UniProtKB-EC"/>
</dbReference>
<keyword evidence="3" id="KW-0479">Metal-binding</keyword>
<dbReference type="PANTHER" id="PTHR18952:SF265">
    <property type="entry name" value="CARBONIC ANHYDRASE"/>
    <property type="match status" value="1"/>
</dbReference>
<dbReference type="RefSeq" id="WP_054762390.1">
    <property type="nucleotide sequence ID" value="NZ_AYYR01000054.1"/>
</dbReference>
<comment type="caution">
    <text evidence="8">The sequence shown here is derived from an EMBL/GenBank/DDBJ whole genome shotgun (WGS) entry which is preliminary data.</text>
</comment>
<dbReference type="PANTHER" id="PTHR18952">
    <property type="entry name" value="CARBONIC ANHYDRASE"/>
    <property type="match status" value="1"/>
</dbReference>
<dbReference type="AlphaFoldDB" id="A0A0R2B7I6"/>
<comment type="similarity">
    <text evidence="1">Belongs to the alpha-carbonic anhydrase family.</text>
</comment>
<dbReference type="EC" id="4.2.1.1" evidence="2"/>
<reference evidence="8 9" key="1">
    <citation type="journal article" date="2015" name="Genome Announc.">
        <title>Expanding the biotechnology potential of lactobacilli through comparative genomics of 213 strains and associated genera.</title>
        <authorList>
            <person name="Sun Z."/>
            <person name="Harris H.M."/>
            <person name="McCann A."/>
            <person name="Guo C."/>
            <person name="Argimon S."/>
            <person name="Zhang W."/>
            <person name="Yang X."/>
            <person name="Jeffery I.B."/>
            <person name="Cooney J.C."/>
            <person name="Kagawa T.F."/>
            <person name="Liu W."/>
            <person name="Song Y."/>
            <person name="Salvetti E."/>
            <person name="Wrobel A."/>
            <person name="Rasinkangas P."/>
            <person name="Parkhill J."/>
            <person name="Rea M.C."/>
            <person name="O'Sullivan O."/>
            <person name="Ritari J."/>
            <person name="Douillard F.P."/>
            <person name="Paul Ross R."/>
            <person name="Yang R."/>
            <person name="Briner A.E."/>
            <person name="Felis G.E."/>
            <person name="de Vos W.M."/>
            <person name="Barrangou R."/>
            <person name="Klaenhammer T.R."/>
            <person name="Caufield P.W."/>
            <person name="Cui Y."/>
            <person name="Zhang H."/>
            <person name="O'Toole P.W."/>
        </authorList>
    </citation>
    <scope>NUCLEOTIDE SEQUENCE [LARGE SCALE GENOMIC DNA]</scope>
    <source>
        <strain evidence="8 9">DSM 20515</strain>
    </source>
</reference>
<evidence type="ECO:0000256" key="6">
    <source>
        <dbReference type="ARBA" id="ARBA00048348"/>
    </source>
</evidence>
<dbReference type="EMBL" id="AYYR01000054">
    <property type="protein sequence ID" value="KRM75342.1"/>
    <property type="molecule type" value="Genomic_DNA"/>
</dbReference>
<keyword evidence="5" id="KW-0456">Lyase</keyword>
<dbReference type="PATRIC" id="fig|1423733.4.peg.2650"/>
<comment type="catalytic activity">
    <reaction evidence="6">
        <text>hydrogencarbonate + H(+) = CO2 + H2O</text>
        <dbReference type="Rhea" id="RHEA:10748"/>
        <dbReference type="ChEBI" id="CHEBI:15377"/>
        <dbReference type="ChEBI" id="CHEBI:15378"/>
        <dbReference type="ChEBI" id="CHEBI:16526"/>
        <dbReference type="ChEBI" id="CHEBI:17544"/>
        <dbReference type="EC" id="4.2.1.1"/>
    </reaction>
</comment>
<keyword evidence="4" id="KW-0862">Zinc</keyword>
<feature type="domain" description="Alpha-carbonic anhydrase" evidence="7">
    <location>
        <begin position="1"/>
        <end position="209"/>
    </location>
</feature>
<evidence type="ECO:0000256" key="2">
    <source>
        <dbReference type="ARBA" id="ARBA00012925"/>
    </source>
</evidence>
<evidence type="ECO:0000256" key="3">
    <source>
        <dbReference type="ARBA" id="ARBA00022723"/>
    </source>
</evidence>
<dbReference type="GO" id="GO:0008270">
    <property type="term" value="F:zinc ion binding"/>
    <property type="evidence" value="ECO:0007669"/>
    <property type="project" value="InterPro"/>
</dbReference>
<dbReference type="InterPro" id="IPR036398">
    <property type="entry name" value="CA_dom_sf"/>
</dbReference>
<dbReference type="SUPFAM" id="SSF51069">
    <property type="entry name" value="Carbonic anhydrase"/>
    <property type="match status" value="1"/>
</dbReference>
<accession>A0A0R2B7I6</accession>
<evidence type="ECO:0000256" key="1">
    <source>
        <dbReference type="ARBA" id="ARBA00010718"/>
    </source>
</evidence>
<dbReference type="InterPro" id="IPR041891">
    <property type="entry name" value="Alpha_CA_prokaryot-like"/>
</dbReference>
<evidence type="ECO:0000313" key="9">
    <source>
        <dbReference type="Proteomes" id="UP000051845"/>
    </source>
</evidence>
<dbReference type="SMART" id="SM01057">
    <property type="entry name" value="Carb_anhydrase"/>
    <property type="match status" value="1"/>
</dbReference>
<dbReference type="Proteomes" id="UP000051845">
    <property type="component" value="Unassembled WGS sequence"/>
</dbReference>
<sequence length="209" mass="23923">MTDYHQQADWTTVNDHQSPINIDTANTVVINQYLPFTMNNKHHLKLDRDDGTTIQVTGTGHASIFNRPFHFAQLHFHWTSEHLIDGATAPLEIHLVYHTSIGQLCVVSLMVKLGPADETLQEIIDNFHPDQETPVTFIIKHWVSEKSYGFHYLGSLTTPPLSEGVEWVVITNPLVTASVAQLAWFKKHFPRNDRDAQDLNGRTIEWYQE</sequence>